<dbReference type="AlphaFoldDB" id="A0A9X4MV05"/>
<gene>
    <name evidence="4" type="ORF">NOL13_01940</name>
</gene>
<comment type="caution">
    <text evidence="4">The sequence shown here is derived from an EMBL/GenBank/DDBJ whole genome shotgun (WGS) entry which is preliminary data.</text>
</comment>
<accession>A0A9X4MV05</accession>
<proteinExistence type="predicted"/>
<dbReference type="PROSITE" id="PS51186">
    <property type="entry name" value="GNAT"/>
    <property type="match status" value="1"/>
</dbReference>
<sequence length="161" mass="18772">MITEITYNNLPQYKDDILELLREVYSSSFVIDDSYLCTVVNEKYADMSRILANNTGFVLSYIEKSEVLGFLWYYHKNDFGVDKIFINFIATKHSVRGRGIASQLLFRLKEVAKARGISNIELIVTTSNETAVQFYEHHDFTEYRKVMVLEMENDDKKNNLS</sequence>
<dbReference type="EMBL" id="JANFMP010000003">
    <property type="protein sequence ID" value="MDG4526180.1"/>
    <property type="molecule type" value="Genomic_DNA"/>
</dbReference>
<dbReference type="SUPFAM" id="SSF55729">
    <property type="entry name" value="Acyl-CoA N-acyltransferases (Nat)"/>
    <property type="match status" value="1"/>
</dbReference>
<protein>
    <submittedName>
        <fullName evidence="4">GNAT family N-acetyltransferase</fullName>
    </submittedName>
</protein>
<name>A0A9X4MV05_STRSU</name>
<dbReference type="RefSeq" id="WP_029187896.1">
    <property type="nucleotide sequence ID" value="NZ_JANFMO010000004.1"/>
</dbReference>
<dbReference type="InterPro" id="IPR050680">
    <property type="entry name" value="YpeA/RimI_acetyltransf"/>
</dbReference>
<evidence type="ECO:0000256" key="2">
    <source>
        <dbReference type="ARBA" id="ARBA00023315"/>
    </source>
</evidence>
<dbReference type="InterPro" id="IPR000182">
    <property type="entry name" value="GNAT_dom"/>
</dbReference>
<dbReference type="PANTHER" id="PTHR43420:SF12">
    <property type="entry name" value="N-ACETYLTRANSFERASE DOMAIN-CONTAINING PROTEIN"/>
    <property type="match status" value="1"/>
</dbReference>
<dbReference type="InterPro" id="IPR016181">
    <property type="entry name" value="Acyl_CoA_acyltransferase"/>
</dbReference>
<dbReference type="Proteomes" id="UP001152875">
    <property type="component" value="Unassembled WGS sequence"/>
</dbReference>
<evidence type="ECO:0000256" key="1">
    <source>
        <dbReference type="ARBA" id="ARBA00022679"/>
    </source>
</evidence>
<feature type="domain" description="N-acetyltransferase" evidence="3">
    <location>
        <begin position="8"/>
        <end position="156"/>
    </location>
</feature>
<dbReference type="Gene3D" id="3.40.630.30">
    <property type="match status" value="1"/>
</dbReference>
<evidence type="ECO:0000259" key="3">
    <source>
        <dbReference type="PROSITE" id="PS51186"/>
    </source>
</evidence>
<reference evidence="4" key="1">
    <citation type="submission" date="2022-07" db="EMBL/GenBank/DDBJ databases">
        <title>Whole Genome Sequencing of Streptococcus suis.</title>
        <authorList>
            <person name="Dai X."/>
            <person name="Huang J."/>
            <person name="Wang L."/>
        </authorList>
    </citation>
    <scope>NUCLEOTIDE SEQUENCE</scope>
    <source>
        <strain evidence="4">XNB2</strain>
    </source>
</reference>
<dbReference type="PANTHER" id="PTHR43420">
    <property type="entry name" value="ACETYLTRANSFERASE"/>
    <property type="match status" value="1"/>
</dbReference>
<dbReference type="Pfam" id="PF00583">
    <property type="entry name" value="Acetyltransf_1"/>
    <property type="match status" value="1"/>
</dbReference>
<dbReference type="GO" id="GO:0016747">
    <property type="term" value="F:acyltransferase activity, transferring groups other than amino-acyl groups"/>
    <property type="evidence" value="ECO:0007669"/>
    <property type="project" value="InterPro"/>
</dbReference>
<evidence type="ECO:0000313" key="5">
    <source>
        <dbReference type="Proteomes" id="UP001152875"/>
    </source>
</evidence>
<organism evidence="4 5">
    <name type="scientific">Streptococcus suis</name>
    <dbReference type="NCBI Taxonomy" id="1307"/>
    <lineage>
        <taxon>Bacteria</taxon>
        <taxon>Bacillati</taxon>
        <taxon>Bacillota</taxon>
        <taxon>Bacilli</taxon>
        <taxon>Lactobacillales</taxon>
        <taxon>Streptococcaceae</taxon>
        <taxon>Streptococcus</taxon>
    </lineage>
</organism>
<keyword evidence="2" id="KW-0012">Acyltransferase</keyword>
<keyword evidence="1" id="KW-0808">Transferase</keyword>
<dbReference type="CDD" id="cd04301">
    <property type="entry name" value="NAT_SF"/>
    <property type="match status" value="1"/>
</dbReference>
<evidence type="ECO:0000313" key="4">
    <source>
        <dbReference type="EMBL" id="MDG4526180.1"/>
    </source>
</evidence>